<gene>
    <name evidence="1" type="ORF">NP493_94g01027</name>
</gene>
<sequence length="99" mass="11051">MPLCPRLVLMLEVTYRIFGCIGENLSRFANGSYRSASRVETKCYRTNNLQQNPPPASDVFIRDSAMADGGPRAFQLIPSDIDFVPVAMVTKNNSNSMIY</sequence>
<reference evidence="1" key="1">
    <citation type="journal article" date="2023" name="Mol. Biol. Evol.">
        <title>Third-Generation Sequencing Reveals the Adaptive Role of the Epigenome in Three Deep-Sea Polychaetes.</title>
        <authorList>
            <person name="Perez M."/>
            <person name="Aroh O."/>
            <person name="Sun Y."/>
            <person name="Lan Y."/>
            <person name="Juniper S.K."/>
            <person name="Young C.R."/>
            <person name="Angers B."/>
            <person name="Qian P.Y."/>
        </authorList>
    </citation>
    <scope>NUCLEOTIDE SEQUENCE</scope>
    <source>
        <strain evidence="1">R07B-5</strain>
    </source>
</reference>
<comment type="caution">
    <text evidence="1">The sequence shown here is derived from an EMBL/GenBank/DDBJ whole genome shotgun (WGS) entry which is preliminary data.</text>
</comment>
<dbReference type="EMBL" id="JAODUO010000094">
    <property type="protein sequence ID" value="KAK2189896.1"/>
    <property type="molecule type" value="Genomic_DNA"/>
</dbReference>
<evidence type="ECO:0000313" key="2">
    <source>
        <dbReference type="Proteomes" id="UP001209878"/>
    </source>
</evidence>
<evidence type="ECO:0000313" key="1">
    <source>
        <dbReference type="EMBL" id="KAK2189896.1"/>
    </source>
</evidence>
<organism evidence="1 2">
    <name type="scientific">Ridgeia piscesae</name>
    <name type="common">Tubeworm</name>
    <dbReference type="NCBI Taxonomy" id="27915"/>
    <lineage>
        <taxon>Eukaryota</taxon>
        <taxon>Metazoa</taxon>
        <taxon>Spiralia</taxon>
        <taxon>Lophotrochozoa</taxon>
        <taxon>Annelida</taxon>
        <taxon>Polychaeta</taxon>
        <taxon>Sedentaria</taxon>
        <taxon>Canalipalpata</taxon>
        <taxon>Sabellida</taxon>
        <taxon>Siboglinidae</taxon>
        <taxon>Ridgeia</taxon>
    </lineage>
</organism>
<accession>A0AAD9UHU4</accession>
<dbReference type="Proteomes" id="UP001209878">
    <property type="component" value="Unassembled WGS sequence"/>
</dbReference>
<protein>
    <submittedName>
        <fullName evidence="1">Uncharacterized protein</fullName>
    </submittedName>
</protein>
<proteinExistence type="predicted"/>
<dbReference type="AlphaFoldDB" id="A0AAD9UHU4"/>
<keyword evidence="2" id="KW-1185">Reference proteome</keyword>
<name>A0AAD9UHU4_RIDPI</name>